<evidence type="ECO:0000313" key="5">
    <source>
        <dbReference type="WBParaSite" id="SBAD_0001043401-mRNA-1"/>
    </source>
</evidence>
<dbReference type="AlphaFoldDB" id="A0A183J2H6"/>
<dbReference type="WBParaSite" id="SBAD_0001043401-mRNA-1">
    <property type="protein sequence ID" value="SBAD_0001043401-mRNA-1"/>
    <property type="gene ID" value="SBAD_0001043401"/>
</dbReference>
<evidence type="ECO:0000256" key="1">
    <source>
        <dbReference type="SAM" id="MobiDB-lite"/>
    </source>
</evidence>
<evidence type="ECO:0000313" key="3">
    <source>
        <dbReference type="EMBL" id="VDP28702.1"/>
    </source>
</evidence>
<feature type="region of interest" description="Disordered" evidence="1">
    <location>
        <begin position="1"/>
        <end position="20"/>
    </location>
</feature>
<keyword evidence="2" id="KW-0472">Membrane</keyword>
<feature type="transmembrane region" description="Helical" evidence="2">
    <location>
        <begin position="61"/>
        <end position="79"/>
    </location>
</feature>
<organism evidence="5">
    <name type="scientific">Soboliphyme baturini</name>
    <dbReference type="NCBI Taxonomy" id="241478"/>
    <lineage>
        <taxon>Eukaryota</taxon>
        <taxon>Metazoa</taxon>
        <taxon>Ecdysozoa</taxon>
        <taxon>Nematoda</taxon>
        <taxon>Enoplea</taxon>
        <taxon>Dorylaimia</taxon>
        <taxon>Dioctophymatida</taxon>
        <taxon>Dioctophymatoidea</taxon>
        <taxon>Soboliphymatidae</taxon>
        <taxon>Soboliphyme</taxon>
    </lineage>
</organism>
<feature type="compositionally biased region" description="Polar residues" evidence="1">
    <location>
        <begin position="8"/>
        <end position="20"/>
    </location>
</feature>
<dbReference type="EMBL" id="UZAM01013566">
    <property type="protein sequence ID" value="VDP28702.1"/>
    <property type="molecule type" value="Genomic_DNA"/>
</dbReference>
<keyword evidence="2" id="KW-0812">Transmembrane</keyword>
<reference evidence="5" key="1">
    <citation type="submission" date="2016-06" db="UniProtKB">
        <authorList>
            <consortium name="WormBaseParasite"/>
        </authorList>
    </citation>
    <scope>IDENTIFICATION</scope>
</reference>
<gene>
    <name evidence="3" type="ORF">SBAD_LOCUS10074</name>
</gene>
<proteinExistence type="predicted"/>
<evidence type="ECO:0000313" key="4">
    <source>
        <dbReference type="Proteomes" id="UP000270296"/>
    </source>
</evidence>
<keyword evidence="4" id="KW-1185">Reference proteome</keyword>
<dbReference type="Proteomes" id="UP000270296">
    <property type="component" value="Unassembled WGS sequence"/>
</dbReference>
<feature type="transmembrane region" description="Helical" evidence="2">
    <location>
        <begin position="29"/>
        <end position="49"/>
    </location>
</feature>
<keyword evidence="2" id="KW-1133">Transmembrane helix</keyword>
<name>A0A183J2H6_9BILA</name>
<reference evidence="3 4" key="2">
    <citation type="submission" date="2018-11" db="EMBL/GenBank/DDBJ databases">
        <authorList>
            <consortium name="Pathogen Informatics"/>
        </authorList>
    </citation>
    <scope>NUCLEOTIDE SEQUENCE [LARGE SCALE GENOMIC DNA]</scope>
</reference>
<protein>
    <submittedName>
        <fullName evidence="5">Transmembrane protein</fullName>
    </submittedName>
</protein>
<accession>A0A183J2H6</accession>
<sequence length="89" mass="10155">MGTGIVEDTNSTDRPTEYGSTDAEQMDDFLFLLACGFLSVDARVFYYVYRNAFSILLSDYPVMRIVFFFLIFVVCHGEVNDHSEIGPQH</sequence>
<evidence type="ECO:0000256" key="2">
    <source>
        <dbReference type="SAM" id="Phobius"/>
    </source>
</evidence>